<dbReference type="RefSeq" id="WP_182529995.1">
    <property type="nucleotide sequence ID" value="NZ_JACGXL010000001.1"/>
</dbReference>
<dbReference type="InterPro" id="IPR026457">
    <property type="entry name" value="CSLREA_Nterm"/>
</dbReference>
<gene>
    <name evidence="3" type="ORF">FHW12_001156</name>
</gene>
<comment type="caution">
    <text evidence="3">The sequence shown here is derived from an EMBL/GenBank/DDBJ whole genome shotgun (WGS) entry which is preliminary data.</text>
</comment>
<dbReference type="InterPro" id="IPR011050">
    <property type="entry name" value="Pectin_lyase_fold/virulence"/>
</dbReference>
<feature type="chain" id="PRO_5032784084" evidence="1">
    <location>
        <begin position="40"/>
        <end position="520"/>
    </location>
</feature>
<dbReference type="InterPro" id="IPR007742">
    <property type="entry name" value="NosD_dom"/>
</dbReference>
<dbReference type="EMBL" id="JACGXL010000001">
    <property type="protein sequence ID" value="MBA8886965.1"/>
    <property type="molecule type" value="Genomic_DNA"/>
</dbReference>
<dbReference type="InterPro" id="IPR012334">
    <property type="entry name" value="Pectin_lyas_fold"/>
</dbReference>
<reference evidence="3 4" key="1">
    <citation type="submission" date="2020-07" db="EMBL/GenBank/DDBJ databases">
        <title>Genomic Encyclopedia of Type Strains, Phase IV (KMG-V): Genome sequencing to study the core and pangenomes of soil and plant-associated prokaryotes.</title>
        <authorList>
            <person name="Whitman W."/>
        </authorList>
    </citation>
    <scope>NUCLEOTIDE SEQUENCE [LARGE SCALE GENOMIC DNA]</scope>
    <source>
        <strain evidence="3 4">RH2WT43</strain>
    </source>
</reference>
<name>A0A839ET80_9GAMM</name>
<feature type="domain" description="Periplasmic copper-binding protein NosD beta helix" evidence="2">
    <location>
        <begin position="176"/>
        <end position="304"/>
    </location>
</feature>
<dbReference type="SUPFAM" id="SSF51126">
    <property type="entry name" value="Pectin lyase-like"/>
    <property type="match status" value="1"/>
</dbReference>
<evidence type="ECO:0000313" key="3">
    <source>
        <dbReference type="EMBL" id="MBA8886965.1"/>
    </source>
</evidence>
<evidence type="ECO:0000259" key="2">
    <source>
        <dbReference type="Pfam" id="PF05048"/>
    </source>
</evidence>
<dbReference type="Proteomes" id="UP000550401">
    <property type="component" value="Unassembled WGS sequence"/>
</dbReference>
<organism evidence="3 4">
    <name type="scientific">Dokdonella fugitiva</name>
    <dbReference type="NCBI Taxonomy" id="328517"/>
    <lineage>
        <taxon>Bacteria</taxon>
        <taxon>Pseudomonadati</taxon>
        <taxon>Pseudomonadota</taxon>
        <taxon>Gammaproteobacteria</taxon>
        <taxon>Lysobacterales</taxon>
        <taxon>Rhodanobacteraceae</taxon>
        <taxon>Dokdonella</taxon>
    </lineage>
</organism>
<proteinExistence type="predicted"/>
<evidence type="ECO:0000256" key="1">
    <source>
        <dbReference type="SAM" id="SignalP"/>
    </source>
</evidence>
<dbReference type="Gene3D" id="2.160.20.10">
    <property type="entry name" value="Single-stranded right-handed beta-helix, Pectin lyase-like"/>
    <property type="match status" value="1"/>
</dbReference>
<dbReference type="SMART" id="SM00710">
    <property type="entry name" value="PbH1"/>
    <property type="match status" value="6"/>
</dbReference>
<dbReference type="NCBIfam" id="TIGR04214">
    <property type="entry name" value="CSLREA_Nterm"/>
    <property type="match status" value="1"/>
</dbReference>
<dbReference type="InterPro" id="IPR006626">
    <property type="entry name" value="PbH1"/>
</dbReference>
<keyword evidence="1" id="KW-0732">Signal</keyword>
<sequence length="520" mass="51813">MSADTYGRDAAVLAAPVRCAARVLLAILLGAGAAKSARAADTIVIVTSTGDLGGSCPGASCTLRAAINYANASPALDQIIGFNIPGTCPQTIKVFSALPTIADSLSIRGYTQPGAAPNTLEAGDDATLCIQLQPASSGSNINSGLRFAPGDVADTFSVSGLSIGGFDDAVRIEGGNYVVTGNFLGVDADGATVHANGYNGIDVVASNAYFATTRVVGGSTAADRNLISGNGTGVMLVSGGGNVVRNNFIGTTRSGNTALGNINGIYASSLANDIRDNVVSGNGSTAIRLEGANGAANSVGGNRIGIKALAFCVPQPCMPDDALANGGDGVRIANGAAGNNISGNAIAWNDGDGIALPNAGPQNAISANAMHDNVGLGIDLGADGVDANDNDAAAPPGAPNRLLNYPVIDSVGGSDAGGVVHGVLQSTNGHYTIEFYADAPPDPSLHGEGQIWLGFGEVDIVNAPAGANGTIAFALPISGDALVGKYVSAIARDDNSSTSEFGEGRMYVLSDVIFANGFDP</sequence>
<evidence type="ECO:0000313" key="4">
    <source>
        <dbReference type="Proteomes" id="UP000550401"/>
    </source>
</evidence>
<keyword evidence="4" id="KW-1185">Reference proteome</keyword>
<dbReference type="Pfam" id="PF05048">
    <property type="entry name" value="NosD"/>
    <property type="match status" value="1"/>
</dbReference>
<protein>
    <submittedName>
        <fullName evidence="3">CSLREA domain-containing protein</fullName>
    </submittedName>
</protein>
<feature type="signal peptide" evidence="1">
    <location>
        <begin position="1"/>
        <end position="39"/>
    </location>
</feature>
<dbReference type="AlphaFoldDB" id="A0A839ET80"/>
<accession>A0A839ET80</accession>